<dbReference type="InterPro" id="IPR005123">
    <property type="entry name" value="Oxoglu/Fe-dep_dioxygenase_dom"/>
</dbReference>
<dbReference type="Pfam" id="PF14226">
    <property type="entry name" value="DIOX_N"/>
    <property type="match status" value="1"/>
</dbReference>
<gene>
    <name evidence="4" type="ORF">APUU_60203S</name>
</gene>
<dbReference type="Gene3D" id="2.60.120.330">
    <property type="entry name" value="B-lactam Antibiotic, Isopenicillin N Synthase, Chain"/>
    <property type="match status" value="1"/>
</dbReference>
<name>A0A7R7XSY3_9EURO</name>
<dbReference type="PROSITE" id="PS51471">
    <property type="entry name" value="FE2OG_OXY"/>
    <property type="match status" value="1"/>
</dbReference>
<keyword evidence="2" id="KW-0479">Metal-binding</keyword>
<protein>
    <recommendedName>
        <fullName evidence="3">Fe2OG dioxygenase domain-containing protein</fullName>
    </recommendedName>
</protein>
<dbReference type="AlphaFoldDB" id="A0A7R7XSY3"/>
<dbReference type="GeneID" id="64977160"/>
<evidence type="ECO:0000313" key="5">
    <source>
        <dbReference type="Proteomes" id="UP000654913"/>
    </source>
</evidence>
<dbReference type="SUPFAM" id="SSF51197">
    <property type="entry name" value="Clavaminate synthase-like"/>
    <property type="match status" value="1"/>
</dbReference>
<proteinExistence type="inferred from homology"/>
<keyword evidence="2" id="KW-0560">Oxidoreductase</keyword>
<dbReference type="GO" id="GO:0046872">
    <property type="term" value="F:metal ion binding"/>
    <property type="evidence" value="ECO:0007669"/>
    <property type="project" value="UniProtKB-KW"/>
</dbReference>
<keyword evidence="5" id="KW-1185">Reference proteome</keyword>
<dbReference type="InterPro" id="IPR027443">
    <property type="entry name" value="IPNS-like_sf"/>
</dbReference>
<organism evidence="4 5">
    <name type="scientific">Aspergillus puulaauensis</name>
    <dbReference type="NCBI Taxonomy" id="1220207"/>
    <lineage>
        <taxon>Eukaryota</taxon>
        <taxon>Fungi</taxon>
        <taxon>Dikarya</taxon>
        <taxon>Ascomycota</taxon>
        <taxon>Pezizomycotina</taxon>
        <taxon>Eurotiomycetes</taxon>
        <taxon>Eurotiomycetidae</taxon>
        <taxon>Eurotiales</taxon>
        <taxon>Aspergillaceae</taxon>
        <taxon>Aspergillus</taxon>
    </lineage>
</organism>
<dbReference type="Pfam" id="PF03171">
    <property type="entry name" value="2OG-FeII_Oxy"/>
    <property type="match status" value="1"/>
</dbReference>
<dbReference type="Proteomes" id="UP000654913">
    <property type="component" value="Chromosome 6"/>
</dbReference>
<dbReference type="InterPro" id="IPR050231">
    <property type="entry name" value="Iron_ascorbate_oxido_reductase"/>
</dbReference>
<dbReference type="RefSeq" id="XP_041559349.1">
    <property type="nucleotide sequence ID" value="XM_041707021.1"/>
</dbReference>
<dbReference type="EMBL" id="AP024448">
    <property type="protein sequence ID" value="BCS27155.1"/>
    <property type="molecule type" value="Genomic_DNA"/>
</dbReference>
<dbReference type="PANTHER" id="PTHR47990">
    <property type="entry name" value="2-OXOGLUTARATE (2OG) AND FE(II)-DEPENDENT OXYGENASE SUPERFAMILY PROTEIN-RELATED"/>
    <property type="match status" value="1"/>
</dbReference>
<dbReference type="OrthoDB" id="288590at2759"/>
<dbReference type="InterPro" id="IPR026992">
    <property type="entry name" value="DIOX_N"/>
</dbReference>
<accession>A0A7R7XSY3</accession>
<feature type="domain" description="Fe2OG dioxygenase" evidence="3">
    <location>
        <begin position="223"/>
        <end position="340"/>
    </location>
</feature>
<sequence>MDDYCGTCDRQQTRQLNTRRGWMVPKTVTELLQNILRIIGVPIMELPVVDFTPWYNIGDEASRQRVARKLVDACQRVGFVRIINHSLPGSEIDQAFEWMKTLFALPEEVKMKAPHPEGWAVHRGYSWPGLEKVSQTMSTGSDEELKRKLREVPDVKEVYDIGSEDDASQPNQWLPYESLPGFRDFMTRFYWHCDRVGKEVLRALAVGLNLEDAEYLARKHSGNANQLRLLHYLPVPAEDLENDRVSRCAAHTDWSSITLLFQDDCGGLEVEDISRPDMFVPAPPVKNSIIMNVGDLLQRWSNDRLRSTNHRVTLPELSDRIEGPNRMTRERYSIPYFMSPDDDTVIECIPSCMGENDPAKYEPITRGDYNKMRASMMY</sequence>
<reference evidence="4" key="1">
    <citation type="submission" date="2021-01" db="EMBL/GenBank/DDBJ databases">
        <authorList>
            <consortium name="Aspergillus puulaauensis MK2 genome sequencing consortium"/>
            <person name="Kazuki M."/>
            <person name="Futagami T."/>
        </authorList>
    </citation>
    <scope>NUCLEOTIDE SEQUENCE</scope>
    <source>
        <strain evidence="4">MK2</strain>
    </source>
</reference>
<evidence type="ECO:0000256" key="2">
    <source>
        <dbReference type="RuleBase" id="RU003682"/>
    </source>
</evidence>
<dbReference type="KEGG" id="apuu:APUU_60203S"/>
<reference evidence="4" key="2">
    <citation type="submission" date="2021-02" db="EMBL/GenBank/DDBJ databases">
        <title>Aspergillus puulaauensis MK2 genome sequence.</title>
        <authorList>
            <person name="Futagami T."/>
            <person name="Mori K."/>
            <person name="Kadooka C."/>
            <person name="Tanaka T."/>
        </authorList>
    </citation>
    <scope>NUCLEOTIDE SEQUENCE</scope>
    <source>
        <strain evidence="4">MK2</strain>
    </source>
</reference>
<evidence type="ECO:0000256" key="1">
    <source>
        <dbReference type="ARBA" id="ARBA00008056"/>
    </source>
</evidence>
<keyword evidence="2" id="KW-0408">Iron</keyword>
<evidence type="ECO:0000313" key="4">
    <source>
        <dbReference type="EMBL" id="BCS27155.1"/>
    </source>
</evidence>
<evidence type="ECO:0000259" key="3">
    <source>
        <dbReference type="PROSITE" id="PS51471"/>
    </source>
</evidence>
<dbReference type="GO" id="GO:0044283">
    <property type="term" value="P:small molecule biosynthetic process"/>
    <property type="evidence" value="ECO:0007669"/>
    <property type="project" value="UniProtKB-ARBA"/>
</dbReference>
<dbReference type="FunFam" id="2.60.120.330:FF:000030">
    <property type="entry name" value="Thymine dioxygenase"/>
    <property type="match status" value="1"/>
</dbReference>
<dbReference type="InterPro" id="IPR044861">
    <property type="entry name" value="IPNS-like_FE2OG_OXY"/>
</dbReference>
<comment type="similarity">
    <text evidence="1 2">Belongs to the iron/ascorbate-dependent oxidoreductase family.</text>
</comment>
<dbReference type="GO" id="GO:0016491">
    <property type="term" value="F:oxidoreductase activity"/>
    <property type="evidence" value="ECO:0007669"/>
    <property type="project" value="UniProtKB-KW"/>
</dbReference>